<dbReference type="RefSeq" id="WP_074357512.1">
    <property type="nucleotide sequence ID" value="NZ_FSCP01000001.1"/>
</dbReference>
<reference evidence="1 2" key="1">
    <citation type="submission" date="2016-11" db="EMBL/GenBank/DDBJ databases">
        <authorList>
            <consortium name="Pathogen Informatics"/>
        </authorList>
    </citation>
    <scope>NUCLEOTIDE SEQUENCE [LARGE SCALE GENOMIC DNA]</scope>
    <source>
        <strain evidence="1 2">968</strain>
    </source>
</reference>
<dbReference type="EMBL" id="FSFA01000003">
    <property type="protein sequence ID" value="SHX42928.1"/>
    <property type="molecule type" value="Genomic_DNA"/>
</dbReference>
<sequence>MTTPQRFRKKPVEIEAKQITDDLSAIDIVGWMNSHGVSVELSGARRPFALKIATLEGVMLAEPGDWVIRGVAGEFYPCKPDIFAQTYETIGPCAPAEELGR</sequence>
<accession>A0A9Q7SEM6</accession>
<evidence type="ECO:0000313" key="1">
    <source>
        <dbReference type="EMBL" id="SHX42928.1"/>
    </source>
</evidence>
<comment type="caution">
    <text evidence="1">The sequence shown here is derived from an EMBL/GenBank/DDBJ whole genome shotgun (WGS) entry which is preliminary data.</text>
</comment>
<dbReference type="Proteomes" id="UP000185183">
    <property type="component" value="Unassembled WGS sequence"/>
</dbReference>
<dbReference type="AlphaFoldDB" id="A0A9Q7SEM6"/>
<protein>
    <submittedName>
        <fullName evidence="1">Uncharacterized protein</fullName>
    </submittedName>
</protein>
<proteinExistence type="predicted"/>
<name>A0A9Q7SEM6_9MYCO</name>
<gene>
    <name evidence="1" type="ORF">SAMEA2275694_02623</name>
</gene>
<evidence type="ECO:0000313" key="2">
    <source>
        <dbReference type="Proteomes" id="UP000185183"/>
    </source>
</evidence>
<organism evidence="1 2">
    <name type="scientific">Mycobacteroides abscessus subsp. bolletii</name>
    <dbReference type="NCBI Taxonomy" id="319705"/>
    <lineage>
        <taxon>Bacteria</taxon>
        <taxon>Bacillati</taxon>
        <taxon>Actinomycetota</taxon>
        <taxon>Actinomycetes</taxon>
        <taxon>Mycobacteriales</taxon>
        <taxon>Mycobacteriaceae</taxon>
        <taxon>Mycobacteroides</taxon>
        <taxon>Mycobacteroides abscessus</taxon>
    </lineage>
</organism>